<dbReference type="Gene3D" id="3.20.20.140">
    <property type="entry name" value="Metal-dependent hydrolases"/>
    <property type="match status" value="1"/>
</dbReference>
<dbReference type="InterPro" id="IPR032465">
    <property type="entry name" value="ACMSD"/>
</dbReference>
<evidence type="ECO:0000313" key="7">
    <source>
        <dbReference type="EMBL" id="WSE26194.1"/>
    </source>
</evidence>
<dbReference type="EMBL" id="CP142149">
    <property type="protein sequence ID" value="WSE26194.1"/>
    <property type="molecule type" value="Genomic_DNA"/>
</dbReference>
<feature type="domain" description="Amidohydrolase-related" evidence="6">
    <location>
        <begin position="12"/>
        <end position="310"/>
    </location>
</feature>
<dbReference type="Pfam" id="PF04909">
    <property type="entry name" value="Amidohydro_2"/>
    <property type="match status" value="1"/>
</dbReference>
<keyword evidence="8" id="KW-1185">Reference proteome</keyword>
<dbReference type="InterPro" id="IPR006680">
    <property type="entry name" value="Amidohydro-rel"/>
</dbReference>
<keyword evidence="3" id="KW-0456">Lyase</keyword>
<evidence type="ECO:0000256" key="1">
    <source>
        <dbReference type="ARBA" id="ARBA00022723"/>
    </source>
</evidence>
<accession>A0ABZ1HXT1</accession>
<proteinExistence type="predicted"/>
<dbReference type="PANTHER" id="PTHR21240">
    <property type="entry name" value="2-AMINO-3-CARBOXYLMUCONATE-6-SEMIALDEHYDE DECARBOXYLASE"/>
    <property type="match status" value="1"/>
</dbReference>
<dbReference type="InterPro" id="IPR032466">
    <property type="entry name" value="Metal_Hydrolase"/>
</dbReference>
<keyword evidence="1" id="KW-0479">Metal-binding</keyword>
<evidence type="ECO:0000259" key="6">
    <source>
        <dbReference type="Pfam" id="PF04909"/>
    </source>
</evidence>
<dbReference type="EC" id="4.1.1.52" evidence="5"/>
<dbReference type="Proteomes" id="UP001330812">
    <property type="component" value="Chromosome"/>
</dbReference>
<evidence type="ECO:0000256" key="5">
    <source>
        <dbReference type="ARBA" id="ARBA00038889"/>
    </source>
</evidence>
<evidence type="ECO:0000313" key="8">
    <source>
        <dbReference type="Proteomes" id="UP001330812"/>
    </source>
</evidence>
<evidence type="ECO:0000256" key="4">
    <source>
        <dbReference type="ARBA" id="ARBA00036832"/>
    </source>
</evidence>
<dbReference type="PANTHER" id="PTHR21240:SF29">
    <property type="entry name" value="AMIDOHYDROLASE-RELATED DOMAIN-CONTAINING PROTEIN"/>
    <property type="match status" value="1"/>
</dbReference>
<protein>
    <recommendedName>
        <fullName evidence="5">6-methylsalicylate decarboxylase</fullName>
        <ecNumber evidence="5">4.1.1.52</ecNumber>
    </recommendedName>
</protein>
<evidence type="ECO:0000256" key="2">
    <source>
        <dbReference type="ARBA" id="ARBA00022833"/>
    </source>
</evidence>
<comment type="catalytic activity">
    <reaction evidence="4">
        <text>6-methylsalicylate + H(+) = 3-methylphenol + CO2</text>
        <dbReference type="Rhea" id="RHEA:23112"/>
        <dbReference type="ChEBI" id="CHEBI:15378"/>
        <dbReference type="ChEBI" id="CHEBI:16526"/>
        <dbReference type="ChEBI" id="CHEBI:17231"/>
        <dbReference type="ChEBI" id="CHEBI:36658"/>
        <dbReference type="EC" id="4.1.1.52"/>
    </reaction>
    <physiologicalReaction direction="left-to-right" evidence="4">
        <dbReference type="Rhea" id="RHEA:23113"/>
    </physiologicalReaction>
</comment>
<gene>
    <name evidence="7" type="ORF">VSH64_25300</name>
</gene>
<dbReference type="RefSeq" id="WP_326565162.1">
    <property type="nucleotide sequence ID" value="NZ_CP142149.1"/>
</dbReference>
<evidence type="ECO:0000256" key="3">
    <source>
        <dbReference type="ARBA" id="ARBA00023239"/>
    </source>
</evidence>
<name>A0ABZ1HXT1_9PSEU</name>
<organism evidence="7 8">
    <name type="scientific">Amycolatopsis rhabdoformis</name>
    <dbReference type="NCBI Taxonomy" id="1448059"/>
    <lineage>
        <taxon>Bacteria</taxon>
        <taxon>Bacillati</taxon>
        <taxon>Actinomycetota</taxon>
        <taxon>Actinomycetes</taxon>
        <taxon>Pseudonocardiales</taxon>
        <taxon>Pseudonocardiaceae</taxon>
        <taxon>Amycolatopsis</taxon>
    </lineage>
</organism>
<reference evidence="7 8" key="1">
    <citation type="journal article" date="2015" name="Int. J. Syst. Evol. Microbiol.">
        <title>Amycolatopsis rhabdoformis sp. nov., an actinomycete isolated from a tropical forest soil.</title>
        <authorList>
            <person name="Souza W.R."/>
            <person name="Silva R.E."/>
            <person name="Goodfellow M."/>
            <person name="Busarakam K."/>
            <person name="Figueiro F.S."/>
            <person name="Ferreira D."/>
            <person name="Rodrigues-Filho E."/>
            <person name="Moraes L.A.B."/>
            <person name="Zucchi T.D."/>
        </authorList>
    </citation>
    <scope>NUCLEOTIDE SEQUENCE [LARGE SCALE GENOMIC DNA]</scope>
    <source>
        <strain evidence="7 8">NCIMB 14900</strain>
    </source>
</reference>
<dbReference type="SUPFAM" id="SSF51556">
    <property type="entry name" value="Metallo-dependent hydrolases"/>
    <property type="match status" value="1"/>
</dbReference>
<keyword evidence="2" id="KW-0862">Zinc</keyword>
<sequence>MSDPQQHPGRFDVHHHALPRPYQKALDSSGAPQLKGVDPIHWDVDSDREVMRDNDIRGALLSVTAPGTTIVPGPEAIRLARDTNEEFARLVADNDGAYGAFALLPLPDATAAIAEIDHAVDELGLDGVGLFSNSAGVYLGDEQLEPVLAHLAEREITAFVHPAIPASTDQATFGLPPSLYEFTFDTTRAVANLLYSGTLDRHPGLKLVLSHAGGTVPFLAQRLTYAATIASRLKDREPADLLGSLRRLYYDTAMSANRATLAALTELVGPEHILFGSDYPYMPASTTRETVEGVVEFFSPADRELLERRNFEVLFPRFCARAKTFAAR</sequence>